<reference evidence="3" key="1">
    <citation type="journal article" date="2019" name="Int. J. Syst. Evol. Microbiol.">
        <title>The Global Catalogue of Microorganisms (GCM) 10K type strain sequencing project: providing services to taxonomists for standard genome sequencing and annotation.</title>
        <authorList>
            <consortium name="The Broad Institute Genomics Platform"/>
            <consortium name="The Broad Institute Genome Sequencing Center for Infectious Disease"/>
            <person name="Wu L."/>
            <person name="Ma J."/>
        </authorList>
    </citation>
    <scope>NUCLEOTIDE SEQUENCE [LARGE SCALE GENOMIC DNA]</scope>
    <source>
        <strain evidence="3">CECT 7131</strain>
    </source>
</reference>
<evidence type="ECO:0000313" key="3">
    <source>
        <dbReference type="Proteomes" id="UP001529369"/>
    </source>
</evidence>
<proteinExistence type="predicted"/>
<organism evidence="2 3">
    <name type="scientific">Paeniroseomonas aquatica</name>
    <dbReference type="NCBI Taxonomy" id="373043"/>
    <lineage>
        <taxon>Bacteria</taxon>
        <taxon>Pseudomonadati</taxon>
        <taxon>Pseudomonadota</taxon>
        <taxon>Alphaproteobacteria</taxon>
        <taxon>Acetobacterales</taxon>
        <taxon>Acetobacteraceae</taxon>
        <taxon>Paeniroseomonas</taxon>
    </lineage>
</organism>
<protein>
    <submittedName>
        <fullName evidence="2">Uncharacterized protein</fullName>
    </submittedName>
</protein>
<dbReference type="Proteomes" id="UP001529369">
    <property type="component" value="Unassembled WGS sequence"/>
</dbReference>
<dbReference type="EMBL" id="JAUFPN010000194">
    <property type="protein sequence ID" value="MDN3567525.1"/>
    <property type="molecule type" value="Genomic_DNA"/>
</dbReference>
<sequence length="303" mass="32131">MIKGAIEEVSAQLVSGWIYSRTAPLRDALILAFSDGVCIGTGRVDRFRQDLADAGLDDGYLGFSFPISLPEHAELASVVVRLADAEALLLQRGSRVGGAGTPGRAGELKADDMLRRIRWLRRRNIIAGAEYDILRGLARFGVHEVPLDMDPTVPQSPEEAAATLGRKLLELTVLNEVTLRTERVTDVDSMLRAIRDGGDPASGASHVILWSPVPTRVGVVEGGHLGGPGADSAGAVDYHVDASNLLVLHAGCLVVPRPGADYRSLLVMSGTAGTDPADCVPARPEPVRSSEGPRPLQASVTRL</sequence>
<comment type="caution">
    <text evidence="2">The sequence shown here is derived from an EMBL/GenBank/DDBJ whole genome shotgun (WGS) entry which is preliminary data.</text>
</comment>
<dbReference type="RefSeq" id="WP_290319568.1">
    <property type="nucleotide sequence ID" value="NZ_JAUFPN010000194.1"/>
</dbReference>
<evidence type="ECO:0000313" key="2">
    <source>
        <dbReference type="EMBL" id="MDN3567525.1"/>
    </source>
</evidence>
<keyword evidence="3" id="KW-1185">Reference proteome</keyword>
<evidence type="ECO:0000256" key="1">
    <source>
        <dbReference type="SAM" id="MobiDB-lite"/>
    </source>
</evidence>
<accession>A0ABT8ACQ8</accession>
<gene>
    <name evidence="2" type="ORF">QWZ14_24365</name>
</gene>
<name>A0ABT8ACQ8_9PROT</name>
<feature type="region of interest" description="Disordered" evidence="1">
    <location>
        <begin position="273"/>
        <end position="303"/>
    </location>
</feature>